<evidence type="ECO:0000256" key="7">
    <source>
        <dbReference type="SAM" id="MobiDB-lite"/>
    </source>
</evidence>
<protein>
    <recommendedName>
        <fullName evidence="8">Fork-head domain-containing protein</fullName>
    </recommendedName>
</protein>
<dbReference type="GO" id="GO:0003700">
    <property type="term" value="F:DNA-binding transcription factor activity"/>
    <property type="evidence" value="ECO:0007669"/>
    <property type="project" value="InterPro"/>
</dbReference>
<dbReference type="InterPro" id="IPR047119">
    <property type="entry name" value="FOXN2/3-like"/>
</dbReference>
<feature type="DNA-binding region" description="Fork-head" evidence="6">
    <location>
        <begin position="243"/>
        <end position="315"/>
    </location>
</feature>
<dbReference type="PROSITE" id="PS50039">
    <property type="entry name" value="FORK_HEAD_3"/>
    <property type="match status" value="1"/>
</dbReference>
<dbReference type="PANTHER" id="PTHR13962">
    <property type="entry name" value="FORKHEAD BOX PROTEIN N3-LIKE PROTEIN-RELATED"/>
    <property type="match status" value="1"/>
</dbReference>
<keyword evidence="3 6" id="KW-0238">DNA-binding</keyword>
<feature type="domain" description="Fork-head" evidence="8">
    <location>
        <begin position="243"/>
        <end position="315"/>
    </location>
</feature>
<reference evidence="9 10" key="1">
    <citation type="submission" date="2024-03" db="EMBL/GenBank/DDBJ databases">
        <title>The genome assembly and annotation of the cricket Gryllus longicercus Weissman &amp; Gray.</title>
        <authorList>
            <person name="Szrajer S."/>
            <person name="Gray D."/>
            <person name="Ylla G."/>
        </authorList>
    </citation>
    <scope>NUCLEOTIDE SEQUENCE [LARGE SCALE GENOMIC DNA]</scope>
    <source>
        <strain evidence="9">DAG 2021-001</strain>
        <tissue evidence="9">Whole body minus gut</tissue>
    </source>
</reference>
<comment type="caution">
    <text evidence="9">The sequence shown here is derived from an EMBL/GenBank/DDBJ whole genome shotgun (WGS) entry which is preliminary data.</text>
</comment>
<feature type="compositionally biased region" description="Low complexity" evidence="7">
    <location>
        <begin position="223"/>
        <end position="234"/>
    </location>
</feature>
<organism evidence="9 10">
    <name type="scientific">Gryllus longicercus</name>
    <dbReference type="NCBI Taxonomy" id="2509291"/>
    <lineage>
        <taxon>Eukaryota</taxon>
        <taxon>Metazoa</taxon>
        <taxon>Ecdysozoa</taxon>
        <taxon>Arthropoda</taxon>
        <taxon>Hexapoda</taxon>
        <taxon>Insecta</taxon>
        <taxon>Pterygota</taxon>
        <taxon>Neoptera</taxon>
        <taxon>Polyneoptera</taxon>
        <taxon>Orthoptera</taxon>
        <taxon>Ensifera</taxon>
        <taxon>Gryllidea</taxon>
        <taxon>Grylloidea</taxon>
        <taxon>Gryllidae</taxon>
        <taxon>Gryllinae</taxon>
        <taxon>Gryllus</taxon>
    </lineage>
</organism>
<evidence type="ECO:0000256" key="6">
    <source>
        <dbReference type="PROSITE-ProRule" id="PRU00089"/>
    </source>
</evidence>
<keyword evidence="2" id="KW-0805">Transcription regulation</keyword>
<dbReference type="CDD" id="cd00059">
    <property type="entry name" value="FH_FOX"/>
    <property type="match status" value="1"/>
</dbReference>
<dbReference type="PROSITE" id="PS00658">
    <property type="entry name" value="FORK_HEAD_2"/>
    <property type="match status" value="1"/>
</dbReference>
<dbReference type="PRINTS" id="PR00053">
    <property type="entry name" value="FORKHEAD"/>
</dbReference>
<dbReference type="SUPFAM" id="SSF46785">
    <property type="entry name" value="Winged helix' DNA-binding domain"/>
    <property type="match status" value="1"/>
</dbReference>
<evidence type="ECO:0000256" key="3">
    <source>
        <dbReference type="ARBA" id="ARBA00023125"/>
    </source>
</evidence>
<accession>A0AAN9V8F1</accession>
<evidence type="ECO:0000313" key="9">
    <source>
        <dbReference type="EMBL" id="KAK7792422.1"/>
    </source>
</evidence>
<dbReference type="SMART" id="SM00339">
    <property type="entry name" value="FH"/>
    <property type="match status" value="1"/>
</dbReference>
<keyword evidence="4" id="KW-0804">Transcription</keyword>
<dbReference type="InterPro" id="IPR001766">
    <property type="entry name" value="Fork_head_dom"/>
</dbReference>
<feature type="region of interest" description="Disordered" evidence="7">
    <location>
        <begin position="212"/>
        <end position="246"/>
    </location>
</feature>
<evidence type="ECO:0000256" key="4">
    <source>
        <dbReference type="ARBA" id="ARBA00023163"/>
    </source>
</evidence>
<dbReference type="GO" id="GO:0005634">
    <property type="term" value="C:nucleus"/>
    <property type="evidence" value="ECO:0007669"/>
    <property type="project" value="UniProtKB-SubCell"/>
</dbReference>
<dbReference type="GO" id="GO:0000987">
    <property type="term" value="F:cis-regulatory region sequence-specific DNA binding"/>
    <property type="evidence" value="ECO:0007669"/>
    <property type="project" value="TreeGrafter"/>
</dbReference>
<dbReference type="Pfam" id="PF00250">
    <property type="entry name" value="Forkhead"/>
    <property type="match status" value="1"/>
</dbReference>
<evidence type="ECO:0000313" key="10">
    <source>
        <dbReference type="Proteomes" id="UP001378592"/>
    </source>
</evidence>
<gene>
    <name evidence="9" type="ORF">R5R35_011425</name>
</gene>
<evidence type="ECO:0000256" key="2">
    <source>
        <dbReference type="ARBA" id="ARBA00023015"/>
    </source>
</evidence>
<keyword evidence="10" id="KW-1185">Reference proteome</keyword>
<dbReference type="EMBL" id="JAZDUA010000450">
    <property type="protein sequence ID" value="KAK7792422.1"/>
    <property type="molecule type" value="Genomic_DNA"/>
</dbReference>
<feature type="compositionally biased region" description="Basic and acidic residues" evidence="7">
    <location>
        <begin position="212"/>
        <end position="221"/>
    </location>
</feature>
<feature type="region of interest" description="Disordered" evidence="7">
    <location>
        <begin position="1"/>
        <end position="22"/>
    </location>
</feature>
<dbReference type="Gene3D" id="1.10.10.10">
    <property type="entry name" value="Winged helix-like DNA-binding domain superfamily/Winged helix DNA-binding domain"/>
    <property type="match status" value="1"/>
</dbReference>
<evidence type="ECO:0000256" key="1">
    <source>
        <dbReference type="ARBA" id="ARBA00004123"/>
    </source>
</evidence>
<name>A0AAN9V8F1_9ORTH</name>
<dbReference type="AlphaFoldDB" id="A0AAN9V8F1"/>
<dbReference type="InterPro" id="IPR036388">
    <property type="entry name" value="WH-like_DNA-bd_sf"/>
</dbReference>
<evidence type="ECO:0000259" key="8">
    <source>
        <dbReference type="PROSITE" id="PS50039"/>
    </source>
</evidence>
<evidence type="ECO:0000256" key="5">
    <source>
        <dbReference type="ARBA" id="ARBA00023242"/>
    </source>
</evidence>
<keyword evidence="5 6" id="KW-0539">Nucleus</keyword>
<proteinExistence type="predicted"/>
<dbReference type="PANTHER" id="PTHR13962:SF17">
    <property type="entry name" value="FORKHEAD BOX PROTEIN N4"/>
    <property type="match status" value="1"/>
</dbReference>
<dbReference type="Proteomes" id="UP001378592">
    <property type="component" value="Unassembled WGS sequence"/>
</dbReference>
<comment type="subcellular location">
    <subcellularLocation>
        <location evidence="1 6">Nucleus</location>
    </subcellularLocation>
</comment>
<dbReference type="InterPro" id="IPR036390">
    <property type="entry name" value="WH_DNA-bd_sf"/>
</dbReference>
<sequence>MRGPRTHGVQNNGNPSCIGKRSNMRTKRKILSGVLHPSEAKKIKDSKRKCTKKRNEDEQIGSISNFEVIVVDGRWDTSQAIPSLVGELRNINDVVNMDESGTCNNSVKRYAEKRNSKINRCAEPYKPILENSKEKVETSNMPFDDSGIQCNDNDDSSNLTWLINFKLDTIIQGDCLDDDEGIYEKENEEDKLIFEGAQAIARAKSRDNSRMFLSDSHENVEKSQSQMSSNRSSNHQTSGGHKKPPFTYTELIEQALREKGELTVSGIYCWISEHFPFYKADDDRWKNSVRHNLSINPHFRKGSKASQGAGHLWRVANLELTPLSTRKQQRIHEFISDVITLEEVEAATASIEENKENRSLPDELFLESLDDAVENSSFSPTEIFSSDQTISLEQSAEEILSGVKKDVEVQYLIPIQEKPSQKNDFLNPITKDVTVQECGLMERDGDVESTFLITDLNPIALELNMIEPEVITSDTLFSDDMDFECYEFTPQQLQV</sequence>
<dbReference type="InterPro" id="IPR030456">
    <property type="entry name" value="TF_fork_head_CS_2"/>
</dbReference>